<dbReference type="KEGG" id="sus:Acid_6363"/>
<reference evidence="3" key="1">
    <citation type="submission" date="2006-10" db="EMBL/GenBank/DDBJ databases">
        <title>Complete sequence of Solibacter usitatus Ellin6076.</title>
        <authorList>
            <consortium name="US DOE Joint Genome Institute"/>
            <person name="Copeland A."/>
            <person name="Lucas S."/>
            <person name="Lapidus A."/>
            <person name="Barry K."/>
            <person name="Detter J.C."/>
            <person name="Glavina del Rio T."/>
            <person name="Hammon N."/>
            <person name="Israni S."/>
            <person name="Dalin E."/>
            <person name="Tice H."/>
            <person name="Pitluck S."/>
            <person name="Thompson L.S."/>
            <person name="Brettin T."/>
            <person name="Bruce D."/>
            <person name="Han C."/>
            <person name="Tapia R."/>
            <person name="Gilna P."/>
            <person name="Schmutz J."/>
            <person name="Larimer F."/>
            <person name="Land M."/>
            <person name="Hauser L."/>
            <person name="Kyrpides N."/>
            <person name="Mikhailova N."/>
            <person name="Janssen P.H."/>
            <person name="Kuske C.R."/>
            <person name="Richardson P."/>
        </authorList>
    </citation>
    <scope>NUCLEOTIDE SEQUENCE</scope>
    <source>
        <strain evidence="3">Ellin6076</strain>
    </source>
</reference>
<dbReference type="SUPFAM" id="SSF51658">
    <property type="entry name" value="Xylose isomerase-like"/>
    <property type="match status" value="1"/>
</dbReference>
<evidence type="ECO:0000256" key="1">
    <source>
        <dbReference type="SAM" id="MobiDB-lite"/>
    </source>
</evidence>
<dbReference type="STRING" id="234267.Acid_6363"/>
<evidence type="ECO:0000313" key="3">
    <source>
        <dbReference type="EMBL" id="ABJ87289.1"/>
    </source>
</evidence>
<dbReference type="Pfam" id="PF01261">
    <property type="entry name" value="AP_endonuc_2"/>
    <property type="match status" value="1"/>
</dbReference>
<feature type="domain" description="Xylose isomerase-like TIM barrel" evidence="2">
    <location>
        <begin position="59"/>
        <end position="294"/>
    </location>
</feature>
<dbReference type="Gene3D" id="3.20.20.150">
    <property type="entry name" value="Divalent-metal-dependent TIM barrel enzymes"/>
    <property type="match status" value="1"/>
</dbReference>
<accession>Q01ST1</accession>
<dbReference type="AlphaFoldDB" id="Q01ST1"/>
<dbReference type="GO" id="GO:0016853">
    <property type="term" value="F:isomerase activity"/>
    <property type="evidence" value="ECO:0007669"/>
    <property type="project" value="UniProtKB-KW"/>
</dbReference>
<evidence type="ECO:0000259" key="2">
    <source>
        <dbReference type="Pfam" id="PF01261"/>
    </source>
</evidence>
<gene>
    <name evidence="3" type="ordered locus">Acid_6363</name>
</gene>
<proteinExistence type="predicted"/>
<dbReference type="InterPro" id="IPR050312">
    <property type="entry name" value="IolE/XylAMocC-like"/>
</dbReference>
<keyword evidence="3" id="KW-0413">Isomerase</keyword>
<name>Q01ST1_SOLUE</name>
<dbReference type="EMBL" id="CP000473">
    <property type="protein sequence ID" value="ABJ87289.1"/>
    <property type="molecule type" value="Genomic_DNA"/>
</dbReference>
<sequence>MAGAQQQQPPPAPPAATPPPDGPRVPRPRTPPKPRGTPAVCLYSQLLIKVEYEAVGMVLRDLGFDGADLAVVPGSHVPPDQANSDLMRAIEAISGVGLEVPIISTSVVSGQDPYGRQILGIAGFMGIGLFRPGYWKYGASPNRQMRIAEVQRDLLGLASIARAYNVATAFHNGNDDAVGANLGDVNTFLRNIDPRWVGYDFDPGFAAEMAGRDAADTSLSLALPRLKAVTVRDFTWSKEGKASPCPLGQGVVDWKAFFTALARARFTGPITIQVAYSSPNELNAFRRDLEFVRKQIAAAYPAL</sequence>
<dbReference type="eggNOG" id="COG1082">
    <property type="taxonomic scope" value="Bacteria"/>
</dbReference>
<dbReference type="HOGENOM" id="CLU_885508_0_0_0"/>
<dbReference type="InParanoid" id="Q01ST1"/>
<dbReference type="InterPro" id="IPR013022">
    <property type="entry name" value="Xyl_isomerase-like_TIM-brl"/>
</dbReference>
<protein>
    <submittedName>
        <fullName evidence="3">Xylose isomerase domain protein TIM barrel</fullName>
    </submittedName>
</protein>
<organism evidence="3">
    <name type="scientific">Solibacter usitatus (strain Ellin6076)</name>
    <dbReference type="NCBI Taxonomy" id="234267"/>
    <lineage>
        <taxon>Bacteria</taxon>
        <taxon>Pseudomonadati</taxon>
        <taxon>Acidobacteriota</taxon>
        <taxon>Terriglobia</taxon>
        <taxon>Bryobacterales</taxon>
        <taxon>Solibacteraceae</taxon>
        <taxon>Candidatus Solibacter</taxon>
    </lineage>
</organism>
<dbReference type="PANTHER" id="PTHR12110:SF53">
    <property type="entry name" value="BLR5974 PROTEIN"/>
    <property type="match status" value="1"/>
</dbReference>
<dbReference type="PANTHER" id="PTHR12110">
    <property type="entry name" value="HYDROXYPYRUVATE ISOMERASE"/>
    <property type="match status" value="1"/>
</dbReference>
<feature type="compositionally biased region" description="Pro residues" evidence="1">
    <location>
        <begin position="8"/>
        <end position="25"/>
    </location>
</feature>
<feature type="region of interest" description="Disordered" evidence="1">
    <location>
        <begin position="1"/>
        <end position="37"/>
    </location>
</feature>
<dbReference type="InterPro" id="IPR036237">
    <property type="entry name" value="Xyl_isomerase-like_sf"/>
</dbReference>